<dbReference type="Proteomes" id="UP000077069">
    <property type="component" value="Unassembled WGS sequence"/>
</dbReference>
<evidence type="ECO:0000259" key="1">
    <source>
        <dbReference type="Pfam" id="PF12697"/>
    </source>
</evidence>
<protein>
    <recommendedName>
        <fullName evidence="1">AB hydrolase-1 domain-containing protein</fullName>
    </recommendedName>
</protein>
<dbReference type="InterPro" id="IPR052897">
    <property type="entry name" value="Sec-Metab_Biosynth_Hydrolase"/>
</dbReference>
<dbReference type="InterPro" id="IPR029058">
    <property type="entry name" value="AB_hydrolase_fold"/>
</dbReference>
<evidence type="ECO:0000313" key="3">
    <source>
        <dbReference type="Proteomes" id="UP000077069"/>
    </source>
</evidence>
<evidence type="ECO:0000313" key="2">
    <source>
        <dbReference type="EMBL" id="OAG11093.1"/>
    </source>
</evidence>
<dbReference type="InterPro" id="IPR000073">
    <property type="entry name" value="AB_hydrolase_1"/>
</dbReference>
<feature type="domain" description="AB hydrolase-1" evidence="1">
    <location>
        <begin position="7"/>
        <end position="244"/>
    </location>
</feature>
<gene>
    <name evidence="2" type="ORF">CC84DRAFT_1113875</name>
</gene>
<reference evidence="2 3" key="1">
    <citation type="submission" date="2016-05" db="EMBL/GenBank/DDBJ databases">
        <title>Comparative analysis of secretome profiles of manganese(II)-oxidizing ascomycete fungi.</title>
        <authorList>
            <consortium name="DOE Joint Genome Institute"/>
            <person name="Zeiner C.A."/>
            <person name="Purvine S.O."/>
            <person name="Zink E.M."/>
            <person name="Wu S."/>
            <person name="Pasa-Tolic L."/>
            <person name="Chaput D.L."/>
            <person name="Haridas S."/>
            <person name="Grigoriev I.V."/>
            <person name="Santelli C.M."/>
            <person name="Hansel C.M."/>
        </authorList>
    </citation>
    <scope>NUCLEOTIDE SEQUENCE [LARGE SCALE GENOMIC DNA]</scope>
    <source>
        <strain evidence="2 3">AP3s5-JAC2a</strain>
    </source>
</reference>
<dbReference type="InParanoid" id="A0A177CU97"/>
<organism evidence="2 3">
    <name type="scientific">Paraphaeosphaeria sporulosa</name>
    <dbReference type="NCBI Taxonomy" id="1460663"/>
    <lineage>
        <taxon>Eukaryota</taxon>
        <taxon>Fungi</taxon>
        <taxon>Dikarya</taxon>
        <taxon>Ascomycota</taxon>
        <taxon>Pezizomycotina</taxon>
        <taxon>Dothideomycetes</taxon>
        <taxon>Pleosporomycetidae</taxon>
        <taxon>Pleosporales</taxon>
        <taxon>Massarineae</taxon>
        <taxon>Didymosphaeriaceae</taxon>
        <taxon>Paraphaeosphaeria</taxon>
    </lineage>
</organism>
<dbReference type="PANTHER" id="PTHR37017">
    <property type="entry name" value="AB HYDROLASE-1 DOMAIN-CONTAINING PROTEIN-RELATED"/>
    <property type="match status" value="1"/>
</dbReference>
<dbReference type="Gene3D" id="3.40.50.1820">
    <property type="entry name" value="alpha/beta hydrolase"/>
    <property type="match status" value="1"/>
</dbReference>
<keyword evidence="3" id="KW-1185">Reference proteome</keyword>
<dbReference type="PANTHER" id="PTHR37017:SF11">
    <property type="entry name" value="ESTERASE_LIPASE_THIOESTERASE DOMAIN-CONTAINING PROTEIN"/>
    <property type="match status" value="1"/>
</dbReference>
<dbReference type="STRING" id="1460663.A0A177CU97"/>
<dbReference type="SUPFAM" id="SSF53474">
    <property type="entry name" value="alpha/beta-Hydrolases"/>
    <property type="match status" value="1"/>
</dbReference>
<sequence>MEPAALIVSGSWHLPIHYAGLANSLHKAGFRDVRNPKLPTAVEKLPVPAEAIIEGDTKVIRAELASLADAAHSITIFCHSYGGVLASNSVDGFLWAQRKAAGKPGGVVHIVYMAAFIIPVGTALGDSFGGKIPEWLRVDEKDGTLHISDHRMSFYNDLDDAEAQKWAGKCVHCSLHCFQDKLTSAPYEYIGKGLDATYLVCKQDYRLIEPIQEAMATLLGEDRKMEYIDVGHCAMVGAPEEVASVVWRAWESSKSRLEGSSA</sequence>
<dbReference type="Pfam" id="PF12697">
    <property type="entry name" value="Abhydrolase_6"/>
    <property type="match status" value="1"/>
</dbReference>
<proteinExistence type="predicted"/>
<dbReference type="AlphaFoldDB" id="A0A177CU97"/>
<accession>A0A177CU97</accession>
<dbReference type="RefSeq" id="XP_018041458.1">
    <property type="nucleotide sequence ID" value="XM_018175375.1"/>
</dbReference>
<dbReference type="OrthoDB" id="408373at2759"/>
<dbReference type="GeneID" id="28758861"/>
<dbReference type="EMBL" id="KV441549">
    <property type="protein sequence ID" value="OAG11093.1"/>
    <property type="molecule type" value="Genomic_DNA"/>
</dbReference>
<name>A0A177CU97_9PLEO</name>